<dbReference type="InterPro" id="IPR001279">
    <property type="entry name" value="Metallo-B-lactamas"/>
</dbReference>
<dbReference type="SUPFAM" id="SSF55718">
    <property type="entry name" value="SCP-like"/>
    <property type="match status" value="1"/>
</dbReference>
<dbReference type="CDD" id="cd07710">
    <property type="entry name" value="arylsulfatase_Sdsa1-like_MBL-fold"/>
    <property type="match status" value="1"/>
</dbReference>
<dbReference type="InterPro" id="IPR052195">
    <property type="entry name" value="Bact_Alkyl/Aryl-Sulfatase"/>
</dbReference>
<dbReference type="Pfam" id="PF14863">
    <property type="entry name" value="Alkyl_sulf_dimr"/>
    <property type="match status" value="1"/>
</dbReference>
<dbReference type="OrthoDB" id="448891at2759"/>
<sequence>MPRRPNRVPPAGSPKERHERHGGEEEDFSASPPRVRASKTPAKTRVGGGYGFDDFSSIAADQSRVIDDSPQVFMNHNEEHSRQGSIEGGEPGNGDGQKRGDVAQEERRRTGNSVPLSPTVDHAAEKADQRCEKWKTLAVDETVCFSSFTSVSEGEGRVPYGDASTCVEASRGVQERDLDEQRQEKEKPTAEPADVSTYGKAIERSGHGLSISRLLWKKETVTKEAVFFGETQSKDVKKPETGKPRHPGNKRFSWRWLFGWFYISLPLVSTFIIFFPAWYVLLPLDVQLYTSALLPRHFRDFYDGGASFSRAFFPFVLREGKRDPSACRRGDRKLSSKPRKNMFAAVWNSDEELPSVATGGDAGDAFSLPSVEELEREFFNYTARHVPYPPALHEHSGEFKKEIIQVVPDVYVAVGYGLANSVILNGTDGIVVVDTMESTATMQAVWADWLKLPNSNFPVKAIIYTHFHTDHIFGAAAIATPNVTEVHAYWLTYAEMSKVFTLTAGTTYRRSMRQFGVFVDEEDFLNAGIGPTLHYNNQAEIGAILPTHIMHGEKKTLHIAGMKLQLLHAPGESKDQIVVWLEDKRVLLGADNLYRSLPNIYAIRGTETRDCNDWIASLDLMRSLNAEYLVLGHTRPLYGKDEIQSTLVAYRDAIQFIHDQTVRYMNKGYYVNDISHNIKLPEHLANHPFLQPFYGTVPWAVRAIFTHYMGWYSGNPEDLAMMSTQEKAEALLSLAGSVDDLLMHAIENLRQGRAPWALELASAAYTVEPRSKRAKALKILALRANASQQSAATGRNWFLTAALELEGRAELKLSDTQKRQTLAKISLQQQFELLPVRLIPERARHLTCILKFHFSDVNENICVHFRKSIAYLKWPCEGTPDVEVESTRAVWLGIVNKDRSPAMAYATGDLKVKGSIFTLARALLAVELDAD</sequence>
<dbReference type="AlphaFoldDB" id="A0A2A9M981"/>
<keyword evidence="3" id="KW-0862">Zinc</keyword>
<dbReference type="SMART" id="SM00849">
    <property type="entry name" value="Lactamase_B"/>
    <property type="match status" value="1"/>
</dbReference>
<comment type="similarity">
    <text evidence="4">Belongs to the metallo-beta-lactamase superfamily. Type III sulfatase family.</text>
</comment>
<feature type="region of interest" description="Disordered" evidence="5">
    <location>
        <begin position="1"/>
        <end position="129"/>
    </location>
</feature>
<evidence type="ECO:0000256" key="1">
    <source>
        <dbReference type="ARBA" id="ARBA00022723"/>
    </source>
</evidence>
<feature type="domain" description="Metallo-beta-lactamase" evidence="7">
    <location>
        <begin position="418"/>
        <end position="633"/>
    </location>
</feature>
<dbReference type="SUPFAM" id="SSF56281">
    <property type="entry name" value="Metallo-hydrolase/oxidoreductase"/>
    <property type="match status" value="1"/>
</dbReference>
<feature type="compositionally biased region" description="Basic and acidic residues" evidence="5">
    <location>
        <begin position="14"/>
        <end position="23"/>
    </location>
</feature>
<dbReference type="Pfam" id="PF14864">
    <property type="entry name" value="Alkyl_sulf_C"/>
    <property type="match status" value="1"/>
</dbReference>
<comment type="caution">
    <text evidence="8">The sequence shown here is derived from an EMBL/GenBank/DDBJ whole genome shotgun (WGS) entry which is preliminary data.</text>
</comment>
<dbReference type="Gene3D" id="3.30.1050.10">
    <property type="entry name" value="SCP2 sterol-binding domain"/>
    <property type="match status" value="1"/>
</dbReference>
<dbReference type="GO" id="GO:0018741">
    <property type="term" value="F:linear primary-alkylsulfatase activity"/>
    <property type="evidence" value="ECO:0007669"/>
    <property type="project" value="InterPro"/>
</dbReference>
<keyword evidence="9" id="KW-1185">Reference proteome</keyword>
<evidence type="ECO:0000313" key="9">
    <source>
        <dbReference type="Proteomes" id="UP000224006"/>
    </source>
</evidence>
<organism evidence="8 9">
    <name type="scientific">Besnoitia besnoiti</name>
    <name type="common">Apicomplexan protozoan</name>
    <dbReference type="NCBI Taxonomy" id="94643"/>
    <lineage>
        <taxon>Eukaryota</taxon>
        <taxon>Sar</taxon>
        <taxon>Alveolata</taxon>
        <taxon>Apicomplexa</taxon>
        <taxon>Conoidasida</taxon>
        <taxon>Coccidia</taxon>
        <taxon>Eucoccidiorida</taxon>
        <taxon>Eimeriorina</taxon>
        <taxon>Sarcocystidae</taxon>
        <taxon>Besnoitia</taxon>
    </lineage>
</organism>
<dbReference type="InterPro" id="IPR029229">
    <property type="entry name" value="Alkyl_sulf_C"/>
</dbReference>
<dbReference type="PANTHER" id="PTHR43223:SF2">
    <property type="entry name" value="METALLO-BETA-LACTAMASE DOMAIN-CONTAINING PROTEIN"/>
    <property type="match status" value="1"/>
</dbReference>
<dbReference type="GO" id="GO:0046872">
    <property type="term" value="F:metal ion binding"/>
    <property type="evidence" value="ECO:0007669"/>
    <property type="project" value="UniProtKB-KW"/>
</dbReference>
<keyword evidence="6" id="KW-0812">Transmembrane</keyword>
<dbReference type="InterPro" id="IPR029228">
    <property type="entry name" value="Alkyl_sulf_dimr"/>
</dbReference>
<reference evidence="8 9" key="1">
    <citation type="submission" date="2017-09" db="EMBL/GenBank/DDBJ databases">
        <title>Genome sequencing of Besnoitia besnoiti strain Bb-Ger1.</title>
        <authorList>
            <person name="Schares G."/>
            <person name="Venepally P."/>
            <person name="Lorenzi H.A."/>
        </authorList>
    </citation>
    <scope>NUCLEOTIDE SEQUENCE [LARGE SCALE GENOMIC DNA]</scope>
    <source>
        <strain evidence="8 9">Bb-Ger1</strain>
    </source>
</reference>
<feature type="compositionally biased region" description="Gly residues" evidence="5">
    <location>
        <begin position="86"/>
        <end position="95"/>
    </location>
</feature>
<dbReference type="VEuPathDB" id="ToxoDB:BESB_065880"/>
<keyword evidence="6" id="KW-1133">Transmembrane helix</keyword>
<keyword evidence="6" id="KW-0472">Membrane</keyword>
<dbReference type="Pfam" id="PF00753">
    <property type="entry name" value="Lactamase_B"/>
    <property type="match status" value="1"/>
</dbReference>
<dbReference type="Gene3D" id="1.25.40.880">
    <property type="entry name" value="Alkyl sulfatase, dimerisation domain"/>
    <property type="match status" value="1"/>
</dbReference>
<feature type="region of interest" description="Disordered" evidence="5">
    <location>
        <begin position="152"/>
        <end position="194"/>
    </location>
</feature>
<proteinExistence type="inferred from homology"/>
<dbReference type="InterPro" id="IPR036527">
    <property type="entry name" value="SCP2_sterol-bd_dom_sf"/>
</dbReference>
<dbReference type="Proteomes" id="UP000224006">
    <property type="component" value="Chromosome VI"/>
</dbReference>
<accession>A0A2A9M981</accession>
<evidence type="ECO:0000256" key="5">
    <source>
        <dbReference type="SAM" id="MobiDB-lite"/>
    </source>
</evidence>
<evidence type="ECO:0000256" key="4">
    <source>
        <dbReference type="ARBA" id="ARBA00033751"/>
    </source>
</evidence>
<evidence type="ECO:0000313" key="8">
    <source>
        <dbReference type="EMBL" id="PFH34555.1"/>
    </source>
</evidence>
<keyword evidence="2" id="KW-0378">Hydrolase</keyword>
<dbReference type="InterPro" id="IPR038536">
    <property type="entry name" value="Alkyl/aryl-sulf_dimr_sf"/>
</dbReference>
<evidence type="ECO:0000256" key="2">
    <source>
        <dbReference type="ARBA" id="ARBA00022801"/>
    </source>
</evidence>
<dbReference type="GO" id="GO:0046983">
    <property type="term" value="F:protein dimerization activity"/>
    <property type="evidence" value="ECO:0007669"/>
    <property type="project" value="InterPro"/>
</dbReference>
<keyword evidence="1" id="KW-0479">Metal-binding</keyword>
<feature type="compositionally biased region" description="Basic and acidic residues" evidence="5">
    <location>
        <begin position="96"/>
        <end position="109"/>
    </location>
</feature>
<protein>
    <submittedName>
        <fullName evidence="8">Metallo-beta-lactamase domain-containing protein</fullName>
    </submittedName>
</protein>
<evidence type="ECO:0000256" key="6">
    <source>
        <dbReference type="SAM" id="Phobius"/>
    </source>
</evidence>
<dbReference type="Gene3D" id="3.60.15.30">
    <property type="entry name" value="Metallo-beta-lactamase domain"/>
    <property type="match status" value="1"/>
</dbReference>
<dbReference type="GO" id="GO:0018909">
    <property type="term" value="P:dodecyl sulfate metabolic process"/>
    <property type="evidence" value="ECO:0007669"/>
    <property type="project" value="InterPro"/>
</dbReference>
<dbReference type="InterPro" id="IPR036866">
    <property type="entry name" value="RibonucZ/Hydroxyglut_hydro"/>
</dbReference>
<dbReference type="RefSeq" id="XP_029218564.1">
    <property type="nucleotide sequence ID" value="XM_029364981.1"/>
</dbReference>
<evidence type="ECO:0000256" key="3">
    <source>
        <dbReference type="ARBA" id="ARBA00022833"/>
    </source>
</evidence>
<dbReference type="EMBL" id="NWUJ01000006">
    <property type="protein sequence ID" value="PFH34555.1"/>
    <property type="molecule type" value="Genomic_DNA"/>
</dbReference>
<feature type="transmembrane region" description="Helical" evidence="6">
    <location>
        <begin position="260"/>
        <end position="281"/>
    </location>
</feature>
<name>A0A2A9M981_BESBE</name>
<dbReference type="InterPro" id="IPR044097">
    <property type="entry name" value="Bds1/SdsA1_MBL-fold"/>
</dbReference>
<dbReference type="KEGG" id="bbes:BESB_065880"/>
<dbReference type="GeneID" id="40311514"/>
<dbReference type="PANTHER" id="PTHR43223">
    <property type="entry name" value="ALKYL/ARYL-SULFATASE"/>
    <property type="match status" value="1"/>
</dbReference>
<gene>
    <name evidence="8" type="ORF">BESB_065880</name>
</gene>
<evidence type="ECO:0000259" key="7">
    <source>
        <dbReference type="SMART" id="SM00849"/>
    </source>
</evidence>
<feature type="compositionally biased region" description="Basic and acidic residues" evidence="5">
    <location>
        <begin position="173"/>
        <end position="189"/>
    </location>
</feature>